<dbReference type="Proteomes" id="UP000216871">
    <property type="component" value="Unassembled WGS sequence"/>
</dbReference>
<feature type="region of interest" description="Disordered" evidence="2">
    <location>
        <begin position="556"/>
        <end position="578"/>
    </location>
</feature>
<keyword evidence="4" id="KW-1185">Reference proteome</keyword>
<dbReference type="Pfam" id="PF13555">
    <property type="entry name" value="AAA_29"/>
    <property type="match status" value="1"/>
</dbReference>
<dbReference type="EMBL" id="MWWW01000028">
    <property type="protein sequence ID" value="OZG57478.1"/>
    <property type="molecule type" value="Genomic_DNA"/>
</dbReference>
<evidence type="ECO:0000256" key="2">
    <source>
        <dbReference type="SAM" id="MobiDB-lite"/>
    </source>
</evidence>
<feature type="coiled-coil region" evidence="1">
    <location>
        <begin position="432"/>
        <end position="466"/>
    </location>
</feature>
<sequence length="1197" mass="132254">MAKDLQMIADRWMMESRQLVNWGSYEGYHEFRPSMDRDLPVTLLAGASESGKSTLVDAQISLLYPTGTPFNKASNSGRSERSDYTYLLGMVGVGNTGDGDRPIYLRGRDRATGAPQAVWGAIVDTYRNATDGATLSCGKFLYLMPGDEKNAVRRQYAVWDQRIDPRAMDRYRDAPFTPTQLKAAYPQCLTFPSAEAFHEHIWAVMGLSAEACRLLAKIQSADAPSRLDDIFKQGVLGVPEALELARTTIEDYERYDQNFHAMEEKTRRMNALRGIREAYDAWAEARGKALAFDPVRPADGAVPQILRDWATARMAEEVARQLPIDRAEQGDRDGEAKSARRRAESLRSRLDLIRAQMQGLDGGNLTRLDMELEQARRTLDDVEATRTRIEQTFASIGEQLPDTEEAWNERRLDAVNFKRGYDEHADACEESLTAAINARADARTAIERAQRDFDRQQSQRTRISQQMDETRAMLCRATGLTAAELPYVAELMDVREDQERWRLAMNVAYAPIAQTILVDKRHERGFAAKVSTIDPHAMTRRTWQFIDTTHDYEVDGRARTGADGAGDNGNGHASSDDADWLSGKLRYREDSPFIGWLRMQTCSERLDARCVDAIDDTDRDTRQVQADGQIKSGSRGQHGIKDRAQVIGFANESSLDALNRRIKDAQAALQEAEHDYTAAKTQSDNLHRGLELANQLAYTSWERIDVAGARKAIEDTQNAIDAIVKDPKLAELTRQRDELNDELDRIERRRIEAERDAAFAGQAVDAAVLWLRDHTGANADTAAGSGTGVGKAERADALPEDVLAALAESYENKFSGMTDAAIRAHMIIGAGAATSTGAVASAPGSITPQTSFTDRVIAGIGKDVAAHVALLESQADAKRTAVESRMGTYVGLYAADDDALTASVADYRYYLDELDSLTRLSAVAATDAEYRRCLDQLLMSLLTIKRAIDTDAGDILDQLDRINAMLDGQTFGPRHGSLSLHADVRRPDRAFAAGLQRAIRLLNDWKGGGDGRQGDIGESRRTFAACAPIIELLRRELAQVKDVNGIRSYGARNLDPRCRSSFYAVVHHEDGPDERITSTGGRSGGALQELTSFVYGAALIYLLGGGMENRLKPSYTTLFLDEALIKADGRYTQRALSVLPRLGFQVIVSAPESKTGEILEVSTKAYVTRKDPDTGLTSLAEATWGDYADALEERVDD</sequence>
<dbReference type="RefSeq" id="WP_094668377.1">
    <property type="nucleotide sequence ID" value="NZ_MWWW01000028.1"/>
</dbReference>
<reference evidence="3 4" key="1">
    <citation type="journal article" date="2017" name="BMC Genomics">
        <title>Comparative genomic and phylogenomic analyses of the Bifidobacteriaceae family.</title>
        <authorList>
            <person name="Lugli G.A."/>
            <person name="Milani C."/>
            <person name="Turroni F."/>
            <person name="Duranti S."/>
            <person name="Mancabelli L."/>
            <person name="Mangifesta M."/>
            <person name="Ferrario C."/>
            <person name="Modesto M."/>
            <person name="Mattarelli P."/>
            <person name="Jiri K."/>
            <person name="van Sinderen D."/>
            <person name="Ventura M."/>
        </authorList>
    </citation>
    <scope>NUCLEOTIDE SEQUENCE [LARGE SCALE GENOMIC DNA]</scope>
    <source>
        <strain evidence="3 4">DSM 100196</strain>
    </source>
</reference>
<name>A0A261FEF2_9BIFI</name>
<keyword evidence="1" id="KW-0175">Coiled coil</keyword>
<dbReference type="Pfam" id="PF13558">
    <property type="entry name" value="SbcC_Walker_B"/>
    <property type="match status" value="1"/>
</dbReference>
<accession>A0A261FEF2</accession>
<dbReference type="AlphaFoldDB" id="A0A261FEF2"/>
<feature type="coiled-coil region" evidence="1">
    <location>
        <begin position="336"/>
        <end position="392"/>
    </location>
</feature>
<gene>
    <name evidence="3" type="ORF">BMYO_1975</name>
</gene>
<feature type="coiled-coil region" evidence="1">
    <location>
        <begin position="655"/>
        <end position="682"/>
    </location>
</feature>
<evidence type="ECO:0000256" key="1">
    <source>
        <dbReference type="SAM" id="Coils"/>
    </source>
</evidence>
<evidence type="ECO:0000313" key="3">
    <source>
        <dbReference type="EMBL" id="OZG57478.1"/>
    </source>
</evidence>
<organism evidence="3 4">
    <name type="scientific">Bifidobacterium myosotis</name>
    <dbReference type="NCBI Taxonomy" id="1630166"/>
    <lineage>
        <taxon>Bacteria</taxon>
        <taxon>Bacillati</taxon>
        <taxon>Actinomycetota</taxon>
        <taxon>Actinomycetes</taxon>
        <taxon>Bifidobacteriales</taxon>
        <taxon>Bifidobacteriaceae</taxon>
        <taxon>Bifidobacterium</taxon>
    </lineage>
</organism>
<protein>
    <submittedName>
        <fullName evidence="3">P-loop containing region of AAA domain-containing protein</fullName>
    </submittedName>
</protein>
<proteinExistence type="predicted"/>
<comment type="caution">
    <text evidence="3">The sequence shown here is derived from an EMBL/GenBank/DDBJ whole genome shotgun (WGS) entry which is preliminary data.</text>
</comment>
<dbReference type="OrthoDB" id="174137at2"/>
<feature type="coiled-coil region" evidence="1">
    <location>
        <begin position="729"/>
        <end position="756"/>
    </location>
</feature>
<evidence type="ECO:0000313" key="4">
    <source>
        <dbReference type="Proteomes" id="UP000216871"/>
    </source>
</evidence>